<protein>
    <submittedName>
        <fullName evidence="1">Uncharacterized protein</fullName>
    </submittedName>
</protein>
<gene>
    <name evidence="1" type="ORF">F0475_05685</name>
</gene>
<accession>A0A7C9LRY3</accession>
<sequence length="62" mass="7056">MKAGSVWGSSEERLFRNHNTTRLVRSQGLHHNMTRANTQSFMRQKGNSCNTLHSLLTQNATI</sequence>
<keyword evidence="2" id="KW-1185">Reference proteome</keyword>
<reference evidence="1 2" key="1">
    <citation type="submission" date="2019-09" db="EMBL/GenBank/DDBJ databases">
        <title>Prevotella A2879 sp. nov., isolated from an abscess of a patient.</title>
        <authorList>
            <person name="Buhl M."/>
            <person name="Oberhettinger P."/>
        </authorList>
    </citation>
    <scope>NUCLEOTIDE SEQUENCE [LARGE SCALE GENOMIC DNA]</scope>
    <source>
        <strain evidence="1 2">A2879</strain>
    </source>
</reference>
<dbReference type="AlphaFoldDB" id="A0A7C9LRY3"/>
<organism evidence="1 2">
    <name type="scientific">Prevotella vespertina</name>
    <dbReference type="NCBI Taxonomy" id="2608404"/>
    <lineage>
        <taxon>Bacteria</taxon>
        <taxon>Pseudomonadati</taxon>
        <taxon>Bacteroidota</taxon>
        <taxon>Bacteroidia</taxon>
        <taxon>Bacteroidales</taxon>
        <taxon>Prevotellaceae</taxon>
        <taxon>Prevotella</taxon>
    </lineage>
</organism>
<comment type="caution">
    <text evidence="1">The sequence shown here is derived from an EMBL/GenBank/DDBJ whole genome shotgun (WGS) entry which is preliminary data.</text>
</comment>
<dbReference type="Proteomes" id="UP000482295">
    <property type="component" value="Unassembled WGS sequence"/>
</dbReference>
<dbReference type="EMBL" id="VVIQ01000004">
    <property type="protein sequence ID" value="MUL27801.1"/>
    <property type="molecule type" value="Genomic_DNA"/>
</dbReference>
<name>A0A7C9LRY3_9BACT</name>
<dbReference type="RefSeq" id="WP_155715839.1">
    <property type="nucleotide sequence ID" value="NZ_VVIQ01000004.1"/>
</dbReference>
<proteinExistence type="predicted"/>
<evidence type="ECO:0000313" key="1">
    <source>
        <dbReference type="EMBL" id="MUL27801.1"/>
    </source>
</evidence>
<evidence type="ECO:0000313" key="2">
    <source>
        <dbReference type="Proteomes" id="UP000482295"/>
    </source>
</evidence>